<protein>
    <submittedName>
        <fullName evidence="2">Uncharacterized protein</fullName>
    </submittedName>
</protein>
<feature type="region of interest" description="Disordered" evidence="1">
    <location>
        <begin position="314"/>
        <end position="356"/>
    </location>
</feature>
<feature type="region of interest" description="Disordered" evidence="1">
    <location>
        <begin position="412"/>
        <end position="455"/>
    </location>
</feature>
<dbReference type="EMBL" id="AQGS01000814">
    <property type="protein sequence ID" value="EPS36925.1"/>
    <property type="molecule type" value="Genomic_DNA"/>
</dbReference>
<feature type="region of interest" description="Disordered" evidence="1">
    <location>
        <begin position="263"/>
        <end position="290"/>
    </location>
</feature>
<reference evidence="3" key="2">
    <citation type="submission" date="2013-04" db="EMBL/GenBank/DDBJ databases">
        <title>Genomic mechanisms accounting for the adaptation to parasitism in nematode-trapping fungi.</title>
        <authorList>
            <person name="Ahren D.G."/>
        </authorList>
    </citation>
    <scope>NUCLEOTIDE SEQUENCE [LARGE SCALE GENOMIC DNA]</scope>
    <source>
        <strain evidence="3">CBS 200.50</strain>
    </source>
</reference>
<feature type="compositionally biased region" description="Low complexity" evidence="1">
    <location>
        <begin position="498"/>
        <end position="507"/>
    </location>
</feature>
<keyword evidence="3" id="KW-1185">Reference proteome</keyword>
<evidence type="ECO:0000313" key="3">
    <source>
        <dbReference type="Proteomes" id="UP000015100"/>
    </source>
</evidence>
<evidence type="ECO:0000313" key="2">
    <source>
        <dbReference type="EMBL" id="EPS36925.1"/>
    </source>
</evidence>
<feature type="region of interest" description="Disordered" evidence="1">
    <location>
        <begin position="494"/>
        <end position="520"/>
    </location>
</feature>
<evidence type="ECO:0000256" key="1">
    <source>
        <dbReference type="SAM" id="MobiDB-lite"/>
    </source>
</evidence>
<gene>
    <name evidence="2" type="ORF">H072_9488</name>
</gene>
<name>S8A1T6_DACHA</name>
<feature type="compositionally biased region" description="Pro residues" evidence="1">
    <location>
        <begin position="338"/>
        <end position="347"/>
    </location>
</feature>
<feature type="region of interest" description="Disordered" evidence="1">
    <location>
        <begin position="1"/>
        <end position="24"/>
    </location>
</feature>
<sequence>MALPSPTSQPAYPHQQGPLIPSSVFSSDRDLQELVNRRDMRISSTHDLAEFLRSSRPEDYTRSAKTSDDLALEGSHKKISFKFLKTASKDFLSPRKTMIPVPVPSTVALPEKVRSKKTSKGNSYLAIQVDYTPGRSETFVPSIWTPSPSDDGNRHSITNTTSVEFSSDRSNYRNSLVSQTWKEQDSTFQPEYDSFTTSGTRGMSRWLRSSSGSEISSSRVALVPSSAPFSPIKSEHLGLTSFSNKYAHVQGAENALNTISALTKNSSSPSTAQRRYSSDSTPRATPFPCRNTRFCSSIQQNSIYIPLSSPISSTLESESPNSIKSQSKDPYMCLPNRPALPGPPPSRELPSLPEGHGDAINLASKIRAAAAARSSIGSQMSLASDIGSLKSRRAGVPSRARSEREISVKARRLKDLEESRNRRSISQSDDSHLLPTPVPTKSKKTQGRPKKRQLKTEILTFSPITIVYEVAPDDEYALESQSEHPIPTCALEPEARQSVSSAASSEALPPEDRQSVDLPTQCSSSAETGVISSSALVDVSSSANLEVRIKNMERRNHLLEQALLAVLRGAICMDTGNGVEGPGLSEIVKCLANIPAPAHAS</sequence>
<feature type="compositionally biased region" description="Polar residues" evidence="1">
    <location>
        <begin position="263"/>
        <end position="283"/>
    </location>
</feature>
<comment type="caution">
    <text evidence="2">The sequence shown here is derived from an EMBL/GenBank/DDBJ whole genome shotgun (WGS) entry which is preliminary data.</text>
</comment>
<dbReference type="Proteomes" id="UP000015100">
    <property type="component" value="Unassembled WGS sequence"/>
</dbReference>
<accession>S8A1T6</accession>
<proteinExistence type="predicted"/>
<reference evidence="2 3" key="1">
    <citation type="journal article" date="2013" name="PLoS Genet.">
        <title>Genomic mechanisms accounting for the adaptation to parasitism in nematode-trapping fungi.</title>
        <authorList>
            <person name="Meerupati T."/>
            <person name="Andersson K.M."/>
            <person name="Friman E."/>
            <person name="Kumar D."/>
            <person name="Tunlid A."/>
            <person name="Ahren D."/>
        </authorList>
    </citation>
    <scope>NUCLEOTIDE SEQUENCE [LARGE SCALE GENOMIC DNA]</scope>
    <source>
        <strain evidence="2 3">CBS 200.50</strain>
    </source>
</reference>
<feature type="compositionally biased region" description="Basic and acidic residues" evidence="1">
    <location>
        <begin position="412"/>
        <end position="421"/>
    </location>
</feature>
<dbReference type="OrthoDB" id="5381348at2759"/>
<dbReference type="HOGENOM" id="CLU_470872_0_0_1"/>
<dbReference type="eggNOG" id="ENOG502SW8G">
    <property type="taxonomic scope" value="Eukaryota"/>
</dbReference>
<feature type="compositionally biased region" description="Basic residues" evidence="1">
    <location>
        <begin position="441"/>
        <end position="453"/>
    </location>
</feature>
<dbReference type="AlphaFoldDB" id="S8A1T6"/>
<feature type="compositionally biased region" description="Polar residues" evidence="1">
    <location>
        <begin position="1"/>
        <end position="10"/>
    </location>
</feature>
<organism evidence="2 3">
    <name type="scientific">Dactylellina haptotyla (strain CBS 200.50)</name>
    <name type="common">Nematode-trapping fungus</name>
    <name type="synonym">Monacrosporium haptotylum</name>
    <dbReference type="NCBI Taxonomy" id="1284197"/>
    <lineage>
        <taxon>Eukaryota</taxon>
        <taxon>Fungi</taxon>
        <taxon>Dikarya</taxon>
        <taxon>Ascomycota</taxon>
        <taxon>Pezizomycotina</taxon>
        <taxon>Orbiliomycetes</taxon>
        <taxon>Orbiliales</taxon>
        <taxon>Orbiliaceae</taxon>
        <taxon>Dactylellina</taxon>
    </lineage>
</organism>
<dbReference type="OMA" id="ECAIASP"/>